<dbReference type="Gene3D" id="1.10.1660.10">
    <property type="match status" value="1"/>
</dbReference>
<dbReference type="Gene3D" id="1.10.1240.10">
    <property type="entry name" value="Methionine synthase domain"/>
    <property type="match status" value="1"/>
</dbReference>
<dbReference type="SUPFAM" id="SSF46955">
    <property type="entry name" value="Putative DNA-binding domain"/>
    <property type="match status" value="1"/>
</dbReference>
<dbReference type="RefSeq" id="WP_043864337.1">
    <property type="nucleotide sequence ID" value="NZ_LKGZ01000003.1"/>
</dbReference>
<sequence length="296" mass="32940">MPSEDDLLPIREVTRLTGVNPVTLRAWERRYGLIVPQRTGKGHRLYSAAHVQRIQQILQWLNRGIAVGQVKPLLDTSPAVQPAPGNDDWHTLRLQLVDCIAQLAERRLDQLFNQAMALYPAATLCEQLLLPLLQELDTRWHGHFAARMEQVFFHTWLRSKLGVRVYHNNRQLNAAPALLVNASALPFDPQLWLCAWLLSDAGCAVEVFDWPLPPRELAFAVQQLKPCALVMCLNAALDPRELQRSLNAIDLPTLLLGSMAALYKEHAEAAGLQAGNVHLPSSVVALPALLLGLLAT</sequence>
<evidence type="ECO:0000259" key="4">
    <source>
        <dbReference type="PROSITE" id="PS50937"/>
    </source>
</evidence>
<evidence type="ECO:0000256" key="3">
    <source>
        <dbReference type="ARBA" id="ARBA00023163"/>
    </source>
</evidence>
<keyword evidence="1" id="KW-0805">Transcription regulation</keyword>
<dbReference type="PANTHER" id="PTHR30204:SF67">
    <property type="entry name" value="HTH-TYPE TRANSCRIPTIONAL REGULATOR MLRA-RELATED"/>
    <property type="match status" value="1"/>
</dbReference>
<proteinExistence type="predicted"/>
<feature type="domain" description="HTH merR-type" evidence="4">
    <location>
        <begin position="7"/>
        <end position="76"/>
    </location>
</feature>
<evidence type="ECO:0000256" key="1">
    <source>
        <dbReference type="ARBA" id="ARBA00023015"/>
    </source>
</evidence>
<evidence type="ECO:0000313" key="5">
    <source>
        <dbReference type="EMBL" id="ROQ55827.1"/>
    </source>
</evidence>
<protein>
    <submittedName>
        <fullName evidence="5">MerR family transcriptional regulator</fullName>
    </submittedName>
</protein>
<dbReference type="OrthoDB" id="9800334at2"/>
<keyword evidence="2" id="KW-0238">DNA-binding</keyword>
<accession>A0A9X8EL55</accession>
<dbReference type="Pfam" id="PF02607">
    <property type="entry name" value="B12-binding_2"/>
    <property type="match status" value="1"/>
</dbReference>
<dbReference type="SMART" id="SM00422">
    <property type="entry name" value="HTH_MERR"/>
    <property type="match status" value="1"/>
</dbReference>
<dbReference type="GeneID" id="87479386"/>
<dbReference type="EMBL" id="RJUR01000002">
    <property type="protein sequence ID" value="ROQ55827.1"/>
    <property type="molecule type" value="Genomic_DNA"/>
</dbReference>
<reference evidence="5 6" key="1">
    <citation type="submission" date="2018-11" db="EMBL/GenBank/DDBJ databases">
        <title>Genomic analyses of the natural microbiome of Caenorhabditis elegans.</title>
        <authorList>
            <person name="Samuel B."/>
        </authorList>
    </citation>
    <scope>NUCLEOTIDE SEQUENCE [LARGE SCALE GENOMIC DNA]</scope>
    <source>
        <strain evidence="5 6">BIGb0473</strain>
    </source>
</reference>
<evidence type="ECO:0000256" key="2">
    <source>
        <dbReference type="ARBA" id="ARBA00023125"/>
    </source>
</evidence>
<comment type="caution">
    <text evidence="5">The sequence shown here is derived from an EMBL/GenBank/DDBJ whole genome shotgun (WGS) entry which is preliminary data.</text>
</comment>
<dbReference type="InterPro" id="IPR003759">
    <property type="entry name" value="Cbl-bd_cap"/>
</dbReference>
<dbReference type="InterPro" id="IPR047057">
    <property type="entry name" value="MerR_fam"/>
</dbReference>
<keyword evidence="3" id="KW-0804">Transcription</keyword>
<organism evidence="5 6">
    <name type="scientific">Pseudomonas putida</name>
    <name type="common">Arthrobacter siderocapsulatus</name>
    <dbReference type="NCBI Taxonomy" id="303"/>
    <lineage>
        <taxon>Bacteria</taxon>
        <taxon>Pseudomonadati</taxon>
        <taxon>Pseudomonadota</taxon>
        <taxon>Gammaproteobacteria</taxon>
        <taxon>Pseudomonadales</taxon>
        <taxon>Pseudomonadaceae</taxon>
        <taxon>Pseudomonas</taxon>
    </lineage>
</organism>
<name>A0A9X8EL55_PSEPU</name>
<dbReference type="CDD" id="cd01104">
    <property type="entry name" value="HTH_MlrA-CarA"/>
    <property type="match status" value="1"/>
</dbReference>
<dbReference type="GO" id="GO:0003700">
    <property type="term" value="F:DNA-binding transcription factor activity"/>
    <property type="evidence" value="ECO:0007669"/>
    <property type="project" value="InterPro"/>
</dbReference>
<dbReference type="PANTHER" id="PTHR30204">
    <property type="entry name" value="REDOX-CYCLING DRUG-SENSING TRANSCRIPTIONAL ACTIVATOR SOXR"/>
    <property type="match status" value="1"/>
</dbReference>
<dbReference type="PROSITE" id="PS50937">
    <property type="entry name" value="HTH_MERR_2"/>
    <property type="match status" value="1"/>
</dbReference>
<evidence type="ECO:0000313" key="6">
    <source>
        <dbReference type="Proteomes" id="UP000269115"/>
    </source>
</evidence>
<dbReference type="InterPro" id="IPR009061">
    <property type="entry name" value="DNA-bd_dom_put_sf"/>
</dbReference>
<dbReference type="InterPro" id="IPR000551">
    <property type="entry name" value="MerR-type_HTH_dom"/>
</dbReference>
<dbReference type="Pfam" id="PF13411">
    <property type="entry name" value="MerR_1"/>
    <property type="match status" value="1"/>
</dbReference>
<dbReference type="InterPro" id="IPR036594">
    <property type="entry name" value="Meth_synthase_dom"/>
</dbReference>
<gene>
    <name evidence="5" type="ORF">EDF85_0283</name>
</gene>
<dbReference type="GO" id="GO:0003677">
    <property type="term" value="F:DNA binding"/>
    <property type="evidence" value="ECO:0007669"/>
    <property type="project" value="UniProtKB-KW"/>
</dbReference>
<dbReference type="AlphaFoldDB" id="A0A9X8EL55"/>
<dbReference type="Proteomes" id="UP000269115">
    <property type="component" value="Unassembled WGS sequence"/>
</dbReference>